<dbReference type="Proteomes" id="UP000215199">
    <property type="component" value="Unassembled WGS sequence"/>
</dbReference>
<evidence type="ECO:0000313" key="2">
    <source>
        <dbReference type="EMBL" id="OXM64208.1"/>
    </source>
</evidence>
<dbReference type="InterPro" id="IPR002878">
    <property type="entry name" value="ChsH2_C"/>
</dbReference>
<name>A0A229SZ11_9PSEU</name>
<dbReference type="Pfam" id="PF01796">
    <property type="entry name" value="OB_ChsH2_C"/>
    <property type="match status" value="1"/>
</dbReference>
<organism evidence="2 3">
    <name type="scientific">Amycolatopsis vastitatis</name>
    <dbReference type="NCBI Taxonomy" id="1905142"/>
    <lineage>
        <taxon>Bacteria</taxon>
        <taxon>Bacillati</taxon>
        <taxon>Actinomycetota</taxon>
        <taxon>Actinomycetes</taxon>
        <taxon>Pseudonocardiales</taxon>
        <taxon>Pseudonocardiaceae</taxon>
        <taxon>Amycolatopsis</taxon>
    </lineage>
</organism>
<comment type="caution">
    <text evidence="2">The sequence shown here is derived from an EMBL/GenBank/DDBJ whole genome shotgun (WGS) entry which is preliminary data.</text>
</comment>
<accession>A0A229SZ11</accession>
<proteinExistence type="predicted"/>
<dbReference type="OrthoDB" id="3632656at2"/>
<dbReference type="InterPro" id="IPR012340">
    <property type="entry name" value="NA-bd_OB-fold"/>
</dbReference>
<sequence>MTPTGVTLPAEGTLWTWTVQRFAPKSPPYVPPTGGFEPFALGYVELDGGPRVAAVLDVPGAVHSVHIGMRMRVEATDGVPHAQPVEEDS</sequence>
<keyword evidence="3" id="KW-1185">Reference proteome</keyword>
<feature type="domain" description="ChsH2 C-terminal OB-fold" evidence="1">
    <location>
        <begin position="6"/>
        <end position="74"/>
    </location>
</feature>
<protein>
    <recommendedName>
        <fullName evidence="1">ChsH2 C-terminal OB-fold domain-containing protein</fullName>
    </recommendedName>
</protein>
<dbReference type="RefSeq" id="WP_093950578.1">
    <property type="nucleotide sequence ID" value="NZ_NMUL01000030.1"/>
</dbReference>
<dbReference type="SUPFAM" id="SSF50249">
    <property type="entry name" value="Nucleic acid-binding proteins"/>
    <property type="match status" value="1"/>
</dbReference>
<gene>
    <name evidence="2" type="ORF">CF165_28150</name>
</gene>
<dbReference type="AlphaFoldDB" id="A0A229SZ11"/>
<dbReference type="EMBL" id="NMUL01000030">
    <property type="protein sequence ID" value="OXM64208.1"/>
    <property type="molecule type" value="Genomic_DNA"/>
</dbReference>
<evidence type="ECO:0000259" key="1">
    <source>
        <dbReference type="Pfam" id="PF01796"/>
    </source>
</evidence>
<evidence type="ECO:0000313" key="3">
    <source>
        <dbReference type="Proteomes" id="UP000215199"/>
    </source>
</evidence>
<reference evidence="3" key="1">
    <citation type="submission" date="2017-07" db="EMBL/GenBank/DDBJ databases">
        <title>Comparative genome mining reveals phylogenetic distribution patterns of secondary metabolites in Amycolatopsis.</title>
        <authorList>
            <person name="Adamek M."/>
            <person name="Alanjary M."/>
            <person name="Sales-Ortells H."/>
            <person name="Goodfellow M."/>
            <person name="Bull A.T."/>
            <person name="Kalinowski J."/>
            <person name="Ziemert N."/>
        </authorList>
    </citation>
    <scope>NUCLEOTIDE SEQUENCE [LARGE SCALE GENOMIC DNA]</scope>
    <source>
        <strain evidence="3">H5</strain>
    </source>
</reference>